<feature type="transmembrane region" description="Helical" evidence="11">
    <location>
        <begin position="26"/>
        <end position="49"/>
    </location>
</feature>
<dbReference type="SUPFAM" id="SSF55874">
    <property type="entry name" value="ATPase domain of HSP90 chaperone/DNA topoisomerase II/histidine kinase"/>
    <property type="match status" value="1"/>
</dbReference>
<dbReference type="InterPro" id="IPR003661">
    <property type="entry name" value="HisK_dim/P_dom"/>
</dbReference>
<evidence type="ECO:0000259" key="13">
    <source>
        <dbReference type="PROSITE" id="PS50885"/>
    </source>
</evidence>
<dbReference type="GO" id="GO:0005886">
    <property type="term" value="C:plasma membrane"/>
    <property type="evidence" value="ECO:0007669"/>
    <property type="project" value="UniProtKB-SubCell"/>
</dbReference>
<name>A0A7V8FZS9_9BURK</name>
<accession>A0A7V8FZS9</accession>
<dbReference type="InterPro" id="IPR003594">
    <property type="entry name" value="HATPase_dom"/>
</dbReference>
<feature type="domain" description="HAMP" evidence="13">
    <location>
        <begin position="205"/>
        <end position="257"/>
    </location>
</feature>
<dbReference type="InterPro" id="IPR036890">
    <property type="entry name" value="HATPase_C_sf"/>
</dbReference>
<evidence type="ECO:0000313" key="14">
    <source>
        <dbReference type="EMBL" id="KAF1047862.1"/>
    </source>
</evidence>
<proteinExistence type="predicted"/>
<dbReference type="PANTHER" id="PTHR45436">
    <property type="entry name" value="SENSOR HISTIDINE KINASE YKOH"/>
    <property type="match status" value="1"/>
</dbReference>
<feature type="domain" description="Histidine kinase" evidence="12">
    <location>
        <begin position="265"/>
        <end position="479"/>
    </location>
</feature>
<evidence type="ECO:0000256" key="8">
    <source>
        <dbReference type="ARBA" id="ARBA00022989"/>
    </source>
</evidence>
<evidence type="ECO:0000256" key="1">
    <source>
        <dbReference type="ARBA" id="ARBA00000085"/>
    </source>
</evidence>
<dbReference type="InterPro" id="IPR003660">
    <property type="entry name" value="HAMP_dom"/>
</dbReference>
<evidence type="ECO:0000256" key="5">
    <source>
        <dbReference type="ARBA" id="ARBA00022679"/>
    </source>
</evidence>
<comment type="subcellular location">
    <subcellularLocation>
        <location evidence="2">Cell inner membrane</location>
        <topology evidence="2">Multi-pass membrane protein</topology>
    </subcellularLocation>
</comment>
<dbReference type="SUPFAM" id="SSF158472">
    <property type="entry name" value="HAMP domain-like"/>
    <property type="match status" value="1"/>
</dbReference>
<comment type="catalytic activity">
    <reaction evidence="1">
        <text>ATP + protein L-histidine = ADP + protein N-phospho-L-histidine.</text>
        <dbReference type="EC" id="2.7.13.3"/>
    </reaction>
</comment>
<gene>
    <name evidence="14" type="primary">baeS_1</name>
    <name evidence="14" type="ORF">GAK35_00482</name>
</gene>
<dbReference type="EMBL" id="WNDX01000008">
    <property type="protein sequence ID" value="KAF1047862.1"/>
    <property type="molecule type" value="Genomic_DNA"/>
</dbReference>
<protein>
    <recommendedName>
        <fullName evidence="3">histidine kinase</fullName>
        <ecNumber evidence="3">2.7.13.3</ecNumber>
    </recommendedName>
</protein>
<dbReference type="FunFam" id="1.10.287.130:FF:000001">
    <property type="entry name" value="Two-component sensor histidine kinase"/>
    <property type="match status" value="1"/>
</dbReference>
<dbReference type="Proteomes" id="UP000462435">
    <property type="component" value="Unassembled WGS sequence"/>
</dbReference>
<dbReference type="SMART" id="SM00304">
    <property type="entry name" value="HAMP"/>
    <property type="match status" value="1"/>
</dbReference>
<dbReference type="PRINTS" id="PR00344">
    <property type="entry name" value="BCTRLSENSOR"/>
</dbReference>
<dbReference type="SMART" id="SM00388">
    <property type="entry name" value="HisKA"/>
    <property type="match status" value="1"/>
</dbReference>
<keyword evidence="8 11" id="KW-1133">Transmembrane helix</keyword>
<evidence type="ECO:0000256" key="2">
    <source>
        <dbReference type="ARBA" id="ARBA00004429"/>
    </source>
</evidence>
<dbReference type="PROSITE" id="PS50109">
    <property type="entry name" value="HIS_KIN"/>
    <property type="match status" value="1"/>
</dbReference>
<evidence type="ECO:0000256" key="6">
    <source>
        <dbReference type="ARBA" id="ARBA00022692"/>
    </source>
</evidence>
<dbReference type="PANTHER" id="PTHR45436:SF5">
    <property type="entry name" value="SENSOR HISTIDINE KINASE TRCS"/>
    <property type="match status" value="1"/>
</dbReference>
<dbReference type="EC" id="2.7.13.3" evidence="3"/>
<dbReference type="SUPFAM" id="SSF47384">
    <property type="entry name" value="Homodimeric domain of signal transducing histidine kinase"/>
    <property type="match status" value="1"/>
</dbReference>
<dbReference type="Gene3D" id="1.10.287.130">
    <property type="match status" value="1"/>
</dbReference>
<keyword evidence="10 11" id="KW-0472">Membrane</keyword>
<evidence type="ECO:0000256" key="10">
    <source>
        <dbReference type="ARBA" id="ARBA00023136"/>
    </source>
</evidence>
<dbReference type="InterPro" id="IPR036097">
    <property type="entry name" value="HisK_dim/P_sf"/>
</dbReference>
<dbReference type="FunFam" id="3.30.565.10:FF:000006">
    <property type="entry name" value="Sensor histidine kinase WalK"/>
    <property type="match status" value="1"/>
</dbReference>
<dbReference type="GO" id="GO:0000155">
    <property type="term" value="F:phosphorelay sensor kinase activity"/>
    <property type="evidence" value="ECO:0007669"/>
    <property type="project" value="InterPro"/>
</dbReference>
<evidence type="ECO:0000313" key="15">
    <source>
        <dbReference type="Proteomes" id="UP000462435"/>
    </source>
</evidence>
<dbReference type="CDD" id="cd06225">
    <property type="entry name" value="HAMP"/>
    <property type="match status" value="1"/>
</dbReference>
<evidence type="ECO:0000256" key="3">
    <source>
        <dbReference type="ARBA" id="ARBA00012438"/>
    </source>
</evidence>
<keyword evidence="7 14" id="KW-0418">Kinase</keyword>
<dbReference type="Gene3D" id="6.10.340.10">
    <property type="match status" value="1"/>
</dbReference>
<dbReference type="Pfam" id="PF00512">
    <property type="entry name" value="HisKA"/>
    <property type="match status" value="1"/>
</dbReference>
<evidence type="ECO:0000256" key="7">
    <source>
        <dbReference type="ARBA" id="ARBA00022777"/>
    </source>
</evidence>
<keyword evidence="9" id="KW-0902">Two-component regulatory system</keyword>
<evidence type="ECO:0000256" key="4">
    <source>
        <dbReference type="ARBA" id="ARBA00022553"/>
    </source>
</evidence>
<dbReference type="AlphaFoldDB" id="A0A7V8FZS9"/>
<dbReference type="InterPro" id="IPR005467">
    <property type="entry name" value="His_kinase_dom"/>
</dbReference>
<dbReference type="Pfam" id="PF00672">
    <property type="entry name" value="HAMP"/>
    <property type="match status" value="1"/>
</dbReference>
<dbReference type="SMART" id="SM00387">
    <property type="entry name" value="HATPase_c"/>
    <property type="match status" value="1"/>
</dbReference>
<keyword evidence="5" id="KW-0808">Transferase</keyword>
<dbReference type="Gene3D" id="3.30.565.10">
    <property type="entry name" value="Histidine kinase-like ATPase, C-terminal domain"/>
    <property type="match status" value="1"/>
</dbReference>
<evidence type="ECO:0000259" key="12">
    <source>
        <dbReference type="PROSITE" id="PS50109"/>
    </source>
</evidence>
<evidence type="ECO:0000256" key="11">
    <source>
        <dbReference type="SAM" id="Phobius"/>
    </source>
</evidence>
<dbReference type="InterPro" id="IPR050428">
    <property type="entry name" value="TCS_sensor_his_kinase"/>
</dbReference>
<keyword evidence="6 11" id="KW-0812">Transmembrane</keyword>
<organism evidence="14 15">
    <name type="scientific">Herbaspirillum frisingense</name>
    <dbReference type="NCBI Taxonomy" id="92645"/>
    <lineage>
        <taxon>Bacteria</taxon>
        <taxon>Pseudomonadati</taxon>
        <taxon>Pseudomonadota</taxon>
        <taxon>Betaproteobacteria</taxon>
        <taxon>Burkholderiales</taxon>
        <taxon>Oxalobacteraceae</taxon>
        <taxon>Herbaspirillum</taxon>
    </lineage>
</organism>
<feature type="transmembrane region" description="Helical" evidence="11">
    <location>
        <begin position="182"/>
        <end position="201"/>
    </location>
</feature>
<dbReference type="Pfam" id="PF02518">
    <property type="entry name" value="HATPase_c"/>
    <property type="match status" value="1"/>
</dbReference>
<sequence>MPKLPANPIADLTDRFFYRANIRLKLFYAMLALIVVLIVAINGAGHYIFTRDFLGYLNEQAQQRMEDMVPRVEQAYREHGSWEFIRGNPRTWFELMKPAIVEHNGAAPAPGPILTPSDLTGATLRFSLLDANRKFVIGYPNVGPDARLRPLLQDDTIVGWIAQTPFENVIGAVDLRFQQSQFLAQIIIAVVAIMLAAFMVVRISGVLMKPLARVARATHRLAGGDYAIRVEVESGDEVGRLAQDFNQLAMTLERNEKLRREFMADVSHELRTPLGILNGQLEALEDGVLQPDEQTIRSLKSEVDHLNKLVGDLYDLSLADAGALAYRKADIDLAPLLRDAVQIYEERFRKRGLALTAHLPGTMPAHADGARLQQLFNNLFENSLRYTDRDGRMELHCRLDQQQWILRFDDSEPGVDAAALARLFERFFRVEASRNRASGGAGLGLAICRRIVEAHQGTISAQASPLGGLRVTVTLPAGFADQKGQP</sequence>
<comment type="caution">
    <text evidence="14">The sequence shown here is derived from an EMBL/GenBank/DDBJ whole genome shotgun (WGS) entry which is preliminary data.</text>
</comment>
<dbReference type="CDD" id="cd00082">
    <property type="entry name" value="HisKA"/>
    <property type="match status" value="1"/>
</dbReference>
<dbReference type="PROSITE" id="PS50885">
    <property type="entry name" value="HAMP"/>
    <property type="match status" value="1"/>
</dbReference>
<reference evidence="15" key="1">
    <citation type="journal article" date="2020" name="MBio">
        <title>Horizontal gene transfer to a defensive symbiont with a reduced genome amongst a multipartite beetle microbiome.</title>
        <authorList>
            <person name="Waterworth S.C."/>
            <person name="Florez L.V."/>
            <person name="Rees E.R."/>
            <person name="Hertweck C."/>
            <person name="Kaltenpoth M."/>
            <person name="Kwan J.C."/>
        </authorList>
    </citation>
    <scope>NUCLEOTIDE SEQUENCE [LARGE SCALE GENOMIC DNA]</scope>
</reference>
<keyword evidence="4" id="KW-0597">Phosphoprotein</keyword>
<dbReference type="InterPro" id="IPR004358">
    <property type="entry name" value="Sig_transdc_His_kin-like_C"/>
</dbReference>
<evidence type="ECO:0000256" key="9">
    <source>
        <dbReference type="ARBA" id="ARBA00023012"/>
    </source>
</evidence>